<feature type="compositionally biased region" description="Low complexity" evidence="1">
    <location>
        <begin position="1"/>
        <end position="10"/>
    </location>
</feature>
<evidence type="ECO:0000313" key="2">
    <source>
        <dbReference type="EMBL" id="RCK79700.1"/>
    </source>
</evidence>
<feature type="region of interest" description="Disordered" evidence="1">
    <location>
        <begin position="1"/>
        <end position="38"/>
    </location>
</feature>
<evidence type="ECO:0000256" key="1">
    <source>
        <dbReference type="SAM" id="MobiDB-lite"/>
    </source>
</evidence>
<sequence length="57" mass="6053">MNGGSEADQQPQRDEEQPEPTMCHRLPPEGPYVPVSSSACRHAEIRPASAGSAGYTA</sequence>
<dbReference type="EMBL" id="QOQW01000011">
    <property type="protein sequence ID" value="RCK79700.1"/>
    <property type="molecule type" value="Genomic_DNA"/>
</dbReference>
<organism evidence="2 3">
    <name type="scientific">Candidatus Ozemobacter sibiricus</name>
    <dbReference type="NCBI Taxonomy" id="2268124"/>
    <lineage>
        <taxon>Bacteria</taxon>
        <taxon>Candidatus Ozemobacteria</taxon>
        <taxon>Candidatus Ozemobacterales</taxon>
        <taxon>Candidatus Ozemobacteraceae</taxon>
        <taxon>Candidatus Ozemobacter</taxon>
    </lineage>
</organism>
<protein>
    <submittedName>
        <fullName evidence="2">Uncharacterized protein</fullName>
    </submittedName>
</protein>
<comment type="caution">
    <text evidence="2">The sequence shown here is derived from an EMBL/GenBank/DDBJ whole genome shotgun (WGS) entry which is preliminary data.</text>
</comment>
<dbReference type="Proteomes" id="UP000252355">
    <property type="component" value="Unassembled WGS sequence"/>
</dbReference>
<gene>
    <name evidence="2" type="ORF">OZSIB_4172</name>
</gene>
<name>A0A367ZNS9_9BACT</name>
<reference evidence="2 3" key="1">
    <citation type="submission" date="2018-05" db="EMBL/GenBank/DDBJ databases">
        <title>A metagenomic window into the 2 km-deep terrestrial subsurface aquifer revealed taxonomically and functionally diverse microbial community comprising novel uncultured bacterial lineages.</title>
        <authorList>
            <person name="Kadnikov V.V."/>
            <person name="Mardanov A.V."/>
            <person name="Beletsky A.V."/>
            <person name="Banks D."/>
            <person name="Pimenov N.V."/>
            <person name="Frank Y.A."/>
            <person name="Karnachuk O.V."/>
            <person name="Ravin N.V."/>
        </authorList>
    </citation>
    <scope>NUCLEOTIDE SEQUENCE [LARGE SCALE GENOMIC DNA]</scope>
    <source>
        <strain evidence="2">BY5</strain>
    </source>
</reference>
<accession>A0A367ZNS9</accession>
<evidence type="ECO:0000313" key="3">
    <source>
        <dbReference type="Proteomes" id="UP000252355"/>
    </source>
</evidence>
<dbReference type="AlphaFoldDB" id="A0A367ZNS9"/>
<proteinExistence type="predicted"/>